<reference evidence="4 5" key="1">
    <citation type="journal article" date="2020" name="Front. Microbiol.">
        <title>Single-cell genomics of novel Actinobacteria with the Wood-Ljungdahl pathway discovered in a serpentinizing system.</title>
        <authorList>
            <person name="Merino N."/>
            <person name="Kawai M."/>
            <person name="Boyd E.S."/>
            <person name="Colman D.R."/>
            <person name="McGlynn S.E."/>
            <person name="Nealson K.H."/>
            <person name="Kurokawa K."/>
            <person name="Hongoh Y."/>
        </authorList>
    </citation>
    <scope>NUCLEOTIDE SEQUENCE [LARGE SCALE GENOMIC DNA]</scope>
    <source>
        <strain evidence="4 5">S09_30</strain>
    </source>
</reference>
<dbReference type="AlphaFoldDB" id="A0A6V8NUB2"/>
<evidence type="ECO:0000259" key="3">
    <source>
        <dbReference type="PROSITE" id="PS50045"/>
    </source>
</evidence>
<accession>A0A6V8NUB2</accession>
<dbReference type="PANTHER" id="PTHR32071">
    <property type="entry name" value="TRANSCRIPTIONAL REGULATORY PROTEIN"/>
    <property type="match status" value="1"/>
</dbReference>
<dbReference type="EMBL" id="BLRW01000156">
    <property type="protein sequence ID" value="GFP23643.1"/>
    <property type="molecule type" value="Genomic_DNA"/>
</dbReference>
<proteinExistence type="predicted"/>
<dbReference type="GO" id="GO:0005524">
    <property type="term" value="F:ATP binding"/>
    <property type="evidence" value="ECO:0007669"/>
    <property type="project" value="UniProtKB-KW"/>
</dbReference>
<evidence type="ECO:0000256" key="2">
    <source>
        <dbReference type="ARBA" id="ARBA00022840"/>
    </source>
</evidence>
<evidence type="ECO:0000313" key="5">
    <source>
        <dbReference type="Proteomes" id="UP000585609"/>
    </source>
</evidence>
<dbReference type="Proteomes" id="UP000585609">
    <property type="component" value="Unassembled WGS sequence"/>
</dbReference>
<name>A0A6V8NUB2_9ACTN</name>
<dbReference type="PROSITE" id="PS50045">
    <property type="entry name" value="SIGMA54_INTERACT_4"/>
    <property type="match status" value="1"/>
</dbReference>
<evidence type="ECO:0000256" key="1">
    <source>
        <dbReference type="ARBA" id="ARBA00022741"/>
    </source>
</evidence>
<organism evidence="4 5">
    <name type="scientific">Candidatus Hakubella thermalkaliphila</name>
    <dbReference type="NCBI Taxonomy" id="2754717"/>
    <lineage>
        <taxon>Bacteria</taxon>
        <taxon>Bacillati</taxon>
        <taxon>Actinomycetota</taxon>
        <taxon>Actinomycetota incertae sedis</taxon>
        <taxon>Candidatus Hakubellales</taxon>
        <taxon>Candidatus Hakubellaceae</taxon>
        <taxon>Candidatus Hakubella</taxon>
    </lineage>
</organism>
<dbReference type="InterPro" id="IPR002078">
    <property type="entry name" value="Sigma_54_int"/>
</dbReference>
<keyword evidence="1" id="KW-0547">Nucleotide-binding</keyword>
<dbReference type="SUPFAM" id="SSF52540">
    <property type="entry name" value="P-loop containing nucleoside triphosphate hydrolases"/>
    <property type="match status" value="1"/>
</dbReference>
<sequence>MFLDEIGDMSLSTQTKILRVIQDGEFTRLGGKEPVRVDVRLIAATNKNLEVAIQEGKFREDLYYRLNVISIYLPPLRERKEDIPALVR</sequence>
<keyword evidence="2" id="KW-0067">ATP-binding</keyword>
<comment type="caution">
    <text evidence="4">The sequence shown here is derived from an EMBL/GenBank/DDBJ whole genome shotgun (WGS) entry which is preliminary data.</text>
</comment>
<evidence type="ECO:0000313" key="4">
    <source>
        <dbReference type="EMBL" id="GFP23643.1"/>
    </source>
</evidence>
<gene>
    <name evidence="4" type="ORF">HKBW3S09_01108</name>
</gene>
<dbReference type="Pfam" id="PF00158">
    <property type="entry name" value="Sigma54_activat"/>
    <property type="match status" value="1"/>
</dbReference>
<dbReference type="CDD" id="cd00009">
    <property type="entry name" value="AAA"/>
    <property type="match status" value="1"/>
</dbReference>
<protein>
    <submittedName>
        <fullName evidence="4">Two-component system, NtrC family, nitrogen regulation response regulator GlnG</fullName>
    </submittedName>
</protein>
<dbReference type="InterPro" id="IPR027417">
    <property type="entry name" value="P-loop_NTPase"/>
</dbReference>
<feature type="domain" description="Sigma-54 factor interaction" evidence="3">
    <location>
        <begin position="1"/>
        <end position="88"/>
    </location>
</feature>
<dbReference type="Gene3D" id="3.40.50.300">
    <property type="entry name" value="P-loop containing nucleotide triphosphate hydrolases"/>
    <property type="match status" value="1"/>
</dbReference>
<dbReference type="GO" id="GO:0006355">
    <property type="term" value="P:regulation of DNA-templated transcription"/>
    <property type="evidence" value="ECO:0007669"/>
    <property type="project" value="InterPro"/>
</dbReference>